<organism evidence="2 3">
    <name type="scientific">Actinospica durhamensis</name>
    <dbReference type="NCBI Taxonomy" id="1508375"/>
    <lineage>
        <taxon>Bacteria</taxon>
        <taxon>Bacillati</taxon>
        <taxon>Actinomycetota</taxon>
        <taxon>Actinomycetes</taxon>
        <taxon>Catenulisporales</taxon>
        <taxon>Actinospicaceae</taxon>
        <taxon>Actinospica</taxon>
    </lineage>
</organism>
<reference evidence="2" key="1">
    <citation type="submission" date="2021-04" db="EMBL/GenBank/DDBJ databases">
        <title>Genome based classification of Actinospica acidithermotolerans sp. nov., an actinobacterium isolated from an Indonesian hot spring.</title>
        <authorList>
            <person name="Kusuma A.B."/>
            <person name="Putra K.E."/>
            <person name="Nafisah S."/>
            <person name="Loh J."/>
            <person name="Nouioui I."/>
            <person name="Goodfellow M."/>
        </authorList>
    </citation>
    <scope>NUCLEOTIDE SEQUENCE</scope>
    <source>
        <strain evidence="2">CSCA 57</strain>
    </source>
</reference>
<dbReference type="RefSeq" id="WP_212528840.1">
    <property type="nucleotide sequence ID" value="NZ_JAGSOG010000055.1"/>
</dbReference>
<keyword evidence="3" id="KW-1185">Reference proteome</keyword>
<feature type="transmembrane region" description="Helical" evidence="1">
    <location>
        <begin position="32"/>
        <end position="51"/>
    </location>
</feature>
<sequence length="86" mass="8877">MDVRHEWPFATVFAVAVVAVALIALGNLQHGVLILGCALLLGSGLRFALSTPRAGLLAVRGRGVDVVTMGLLGLVMLILSVFPLAG</sequence>
<name>A0A941EUU8_9ACTN</name>
<accession>A0A941EUU8</accession>
<dbReference type="Proteomes" id="UP000675781">
    <property type="component" value="Unassembled WGS sequence"/>
</dbReference>
<comment type="caution">
    <text evidence="2">The sequence shown here is derived from an EMBL/GenBank/DDBJ whole genome shotgun (WGS) entry which is preliminary data.</text>
</comment>
<keyword evidence="1" id="KW-1133">Transmembrane helix</keyword>
<evidence type="ECO:0000256" key="1">
    <source>
        <dbReference type="SAM" id="Phobius"/>
    </source>
</evidence>
<keyword evidence="1" id="KW-0812">Transmembrane</keyword>
<feature type="transmembrane region" description="Helical" evidence="1">
    <location>
        <begin position="7"/>
        <end position="26"/>
    </location>
</feature>
<evidence type="ECO:0000313" key="2">
    <source>
        <dbReference type="EMBL" id="MBR7834319.1"/>
    </source>
</evidence>
<gene>
    <name evidence="2" type="ORF">KDL01_13670</name>
</gene>
<keyword evidence="1" id="KW-0472">Membrane</keyword>
<proteinExistence type="predicted"/>
<evidence type="ECO:0000313" key="3">
    <source>
        <dbReference type="Proteomes" id="UP000675781"/>
    </source>
</evidence>
<feature type="transmembrane region" description="Helical" evidence="1">
    <location>
        <begin position="63"/>
        <end position="85"/>
    </location>
</feature>
<dbReference type="InterPro" id="IPR021385">
    <property type="entry name" value="DUF3017"/>
</dbReference>
<dbReference type="EMBL" id="JAGSOG010000055">
    <property type="protein sequence ID" value="MBR7834319.1"/>
    <property type="molecule type" value="Genomic_DNA"/>
</dbReference>
<dbReference type="AlphaFoldDB" id="A0A941EUU8"/>
<protein>
    <submittedName>
        <fullName evidence="2">DUF3017 domain-containing protein</fullName>
    </submittedName>
</protein>
<dbReference type="Pfam" id="PF11222">
    <property type="entry name" value="DUF3017"/>
    <property type="match status" value="1"/>
</dbReference>